<keyword evidence="3" id="KW-0472">Membrane</keyword>
<feature type="compositionally biased region" description="Basic and acidic residues" evidence="2">
    <location>
        <begin position="57"/>
        <end position="66"/>
    </location>
</feature>
<name>A0AA38FVU5_TAXCH</name>
<evidence type="ECO:0000313" key="5">
    <source>
        <dbReference type="EMBL" id="KAH9311108.1"/>
    </source>
</evidence>
<dbReference type="InterPro" id="IPR036236">
    <property type="entry name" value="Znf_C2H2_sf"/>
</dbReference>
<keyword evidence="1" id="KW-0863">Zinc-finger</keyword>
<feature type="compositionally biased region" description="Basic and acidic residues" evidence="2">
    <location>
        <begin position="125"/>
        <end position="138"/>
    </location>
</feature>
<accession>A0AA38FVU5</accession>
<keyword evidence="3" id="KW-1133">Transmembrane helix</keyword>
<dbReference type="AlphaFoldDB" id="A0AA38FVU5"/>
<keyword evidence="6" id="KW-1185">Reference proteome</keyword>
<feature type="domain" description="C2H2-type" evidence="4">
    <location>
        <begin position="8"/>
        <end position="30"/>
    </location>
</feature>
<evidence type="ECO:0000256" key="3">
    <source>
        <dbReference type="SAM" id="Phobius"/>
    </source>
</evidence>
<keyword evidence="1" id="KW-0862">Zinc</keyword>
<sequence>MDDPHRKWTCEKCGKSFLSYTSHNRHQKKHGKRMYLIFSAFVLHNFANLFLTRGRKIADGKSKRDVTGLPYRKRKGPVPDEKRQKPHTRSAGPPVDPQFYLRKSREKSTESTATSPQAKPAIGLAEDHSGRVPDDRTPTFHQFFPLPDQDGKAGGEDN</sequence>
<protein>
    <recommendedName>
        <fullName evidence="4">C2H2-type domain-containing protein</fullName>
    </recommendedName>
</protein>
<keyword evidence="3" id="KW-0812">Transmembrane</keyword>
<reference evidence="5 6" key="1">
    <citation type="journal article" date="2021" name="Nat. Plants">
        <title>The Taxus genome provides insights into paclitaxel biosynthesis.</title>
        <authorList>
            <person name="Xiong X."/>
            <person name="Gou J."/>
            <person name="Liao Q."/>
            <person name="Li Y."/>
            <person name="Zhou Q."/>
            <person name="Bi G."/>
            <person name="Li C."/>
            <person name="Du R."/>
            <person name="Wang X."/>
            <person name="Sun T."/>
            <person name="Guo L."/>
            <person name="Liang H."/>
            <person name="Lu P."/>
            <person name="Wu Y."/>
            <person name="Zhang Z."/>
            <person name="Ro D.K."/>
            <person name="Shang Y."/>
            <person name="Huang S."/>
            <person name="Yan J."/>
        </authorList>
    </citation>
    <scope>NUCLEOTIDE SEQUENCE [LARGE SCALE GENOMIC DNA]</scope>
    <source>
        <strain evidence="5">Ta-2019</strain>
    </source>
</reference>
<dbReference type="PROSITE" id="PS50157">
    <property type="entry name" value="ZINC_FINGER_C2H2_2"/>
    <property type="match status" value="1"/>
</dbReference>
<dbReference type="PROSITE" id="PS00028">
    <property type="entry name" value="ZINC_FINGER_C2H2_1"/>
    <property type="match status" value="1"/>
</dbReference>
<evidence type="ECO:0000256" key="2">
    <source>
        <dbReference type="SAM" id="MobiDB-lite"/>
    </source>
</evidence>
<evidence type="ECO:0000259" key="4">
    <source>
        <dbReference type="PROSITE" id="PS50157"/>
    </source>
</evidence>
<proteinExistence type="predicted"/>
<comment type="caution">
    <text evidence="5">The sequence shown here is derived from an EMBL/GenBank/DDBJ whole genome shotgun (WGS) entry which is preliminary data.</text>
</comment>
<feature type="transmembrane region" description="Helical" evidence="3">
    <location>
        <begin position="34"/>
        <end position="51"/>
    </location>
</feature>
<evidence type="ECO:0000256" key="1">
    <source>
        <dbReference type="PROSITE-ProRule" id="PRU00042"/>
    </source>
</evidence>
<keyword evidence="1" id="KW-0479">Metal-binding</keyword>
<feature type="compositionally biased region" description="Basic and acidic residues" evidence="2">
    <location>
        <begin position="149"/>
        <end position="158"/>
    </location>
</feature>
<dbReference type="InterPro" id="IPR013087">
    <property type="entry name" value="Znf_C2H2_type"/>
</dbReference>
<feature type="region of interest" description="Disordered" evidence="2">
    <location>
        <begin position="57"/>
        <end position="158"/>
    </location>
</feature>
<dbReference type="GO" id="GO:0008270">
    <property type="term" value="F:zinc ion binding"/>
    <property type="evidence" value="ECO:0007669"/>
    <property type="project" value="UniProtKB-KW"/>
</dbReference>
<organism evidence="5 6">
    <name type="scientific">Taxus chinensis</name>
    <name type="common">Chinese yew</name>
    <name type="synonym">Taxus wallichiana var. chinensis</name>
    <dbReference type="NCBI Taxonomy" id="29808"/>
    <lineage>
        <taxon>Eukaryota</taxon>
        <taxon>Viridiplantae</taxon>
        <taxon>Streptophyta</taxon>
        <taxon>Embryophyta</taxon>
        <taxon>Tracheophyta</taxon>
        <taxon>Spermatophyta</taxon>
        <taxon>Pinopsida</taxon>
        <taxon>Pinidae</taxon>
        <taxon>Conifers II</taxon>
        <taxon>Cupressales</taxon>
        <taxon>Taxaceae</taxon>
        <taxon>Taxus</taxon>
    </lineage>
</organism>
<dbReference type="EMBL" id="JAHRHJ020000006">
    <property type="protein sequence ID" value="KAH9311108.1"/>
    <property type="molecule type" value="Genomic_DNA"/>
</dbReference>
<gene>
    <name evidence="5" type="ORF">KI387_026143</name>
</gene>
<dbReference type="SUPFAM" id="SSF57667">
    <property type="entry name" value="beta-beta-alpha zinc fingers"/>
    <property type="match status" value="1"/>
</dbReference>
<evidence type="ECO:0000313" key="6">
    <source>
        <dbReference type="Proteomes" id="UP000824469"/>
    </source>
</evidence>
<dbReference type="Proteomes" id="UP000824469">
    <property type="component" value="Unassembled WGS sequence"/>
</dbReference>